<organism evidence="6 7">
    <name type="scientific">Pseudolactococcus piscium MKFS47</name>
    <dbReference type="NCBI Taxonomy" id="297352"/>
    <lineage>
        <taxon>Bacteria</taxon>
        <taxon>Bacillati</taxon>
        <taxon>Bacillota</taxon>
        <taxon>Bacilli</taxon>
        <taxon>Lactobacillales</taxon>
        <taxon>Streptococcaceae</taxon>
        <taxon>Pseudolactococcus</taxon>
    </lineage>
</organism>
<dbReference type="GO" id="GO:0006310">
    <property type="term" value="P:DNA recombination"/>
    <property type="evidence" value="ECO:0007669"/>
    <property type="project" value="UniProtKB-KW"/>
</dbReference>
<name>A0A0D6DUH2_9LACT</name>
<evidence type="ECO:0000256" key="3">
    <source>
        <dbReference type="ARBA" id="ARBA00023125"/>
    </source>
</evidence>
<accession>A0A0D6DUH2</accession>
<dbReference type="GO" id="GO:0003677">
    <property type="term" value="F:DNA binding"/>
    <property type="evidence" value="ECO:0007669"/>
    <property type="project" value="UniProtKB-KW"/>
</dbReference>
<dbReference type="RefSeq" id="WP_047914882.1">
    <property type="nucleotide sequence ID" value="NZ_LN774769.1"/>
</dbReference>
<evidence type="ECO:0000256" key="4">
    <source>
        <dbReference type="ARBA" id="ARBA00023172"/>
    </source>
</evidence>
<dbReference type="AlphaFoldDB" id="A0A0D6DUH2"/>
<dbReference type="InterPro" id="IPR013762">
    <property type="entry name" value="Integrase-like_cat_sf"/>
</dbReference>
<evidence type="ECO:0000313" key="6">
    <source>
        <dbReference type="EMBL" id="CEN27624.1"/>
    </source>
</evidence>
<dbReference type="HOGENOM" id="CLU_027562_17_6_9"/>
<evidence type="ECO:0000256" key="2">
    <source>
        <dbReference type="ARBA" id="ARBA00022908"/>
    </source>
</evidence>
<dbReference type="Gene3D" id="1.10.150.130">
    <property type="match status" value="1"/>
</dbReference>
<evidence type="ECO:0000256" key="1">
    <source>
        <dbReference type="ARBA" id="ARBA00008857"/>
    </source>
</evidence>
<dbReference type="EMBL" id="LN774769">
    <property type="protein sequence ID" value="CEN27624.1"/>
    <property type="molecule type" value="Genomic_DNA"/>
</dbReference>
<proteinExistence type="inferred from homology"/>
<dbReference type="InterPro" id="IPR002104">
    <property type="entry name" value="Integrase_catalytic"/>
</dbReference>
<dbReference type="Pfam" id="PF00589">
    <property type="entry name" value="Phage_integrase"/>
    <property type="match status" value="1"/>
</dbReference>
<gene>
    <name evidence="6" type="ORF">LACPI_0424</name>
</gene>
<reference evidence="7" key="1">
    <citation type="submission" date="2015-01" db="EMBL/GenBank/DDBJ databases">
        <authorList>
            <person name="Andreevskaya M."/>
        </authorList>
    </citation>
    <scope>NUCLEOTIDE SEQUENCE [LARGE SCALE GENOMIC DNA]</scope>
    <source>
        <strain evidence="7">MKFS47</strain>
    </source>
</reference>
<keyword evidence="3" id="KW-0238">DNA-binding</keyword>
<dbReference type="Gene3D" id="1.10.443.10">
    <property type="entry name" value="Intergrase catalytic core"/>
    <property type="match status" value="1"/>
</dbReference>
<dbReference type="CDD" id="cd01189">
    <property type="entry name" value="INT_ICEBs1_C_like"/>
    <property type="match status" value="1"/>
</dbReference>
<dbReference type="STRING" id="1364.LP2241_20054"/>
<dbReference type="InterPro" id="IPR004107">
    <property type="entry name" value="Integrase_SAM-like_N"/>
</dbReference>
<comment type="similarity">
    <text evidence="1">Belongs to the 'phage' integrase family.</text>
</comment>
<dbReference type="Proteomes" id="UP000033166">
    <property type="component" value="Chromosome I"/>
</dbReference>
<protein>
    <submittedName>
        <fullName evidence="6">Phage integrase family protein</fullName>
    </submittedName>
</protein>
<dbReference type="SUPFAM" id="SSF56349">
    <property type="entry name" value="DNA breaking-rejoining enzymes"/>
    <property type="match status" value="1"/>
</dbReference>
<dbReference type="KEGG" id="lpk:LACPI_0424"/>
<sequence>MNIEKIARKGKPTVEKRTKQDGSISYRYTGYYLGIDEVTRKKVNATITGQTLKELDRNMIKARLDFERNGHTKKEQLQITLFSELAEEWFVSYKLITSSENTNNRVRGYLDTYIIPRFGDYLPDKIKPIDVQKWVNECAAKARQVAAEGRRAKKGEAKDFGAALYKLRDIFDYGITNFGLKKNPATTVQVPPKPKENKVKVKVLHDDELKIWLKHLSSLPNNQANRRFKLICETLLASGIRINELLALTIDDLNFETSELDINKTLMWKAADKKTGIKGKVICKPSPKSDAGCRKVDVPPKILERLKAWHDEVSERFEKIGLDKPSLIFPTVYGAYMCDRNERTTLKKQLTACGLPLYGFHIFRHTHASLLLNAGTNWKELQVRMGHKSIATTMDLYAELAPKKKAEAVNIYLDKIDELTA</sequence>
<dbReference type="InterPro" id="IPR050090">
    <property type="entry name" value="Tyrosine_recombinase_XerCD"/>
</dbReference>
<feature type="domain" description="Tyr recombinase" evidence="5">
    <location>
        <begin position="199"/>
        <end position="410"/>
    </location>
</feature>
<evidence type="ECO:0000259" key="5">
    <source>
        <dbReference type="PROSITE" id="PS51898"/>
    </source>
</evidence>
<evidence type="ECO:0000313" key="7">
    <source>
        <dbReference type="Proteomes" id="UP000033166"/>
    </source>
</evidence>
<dbReference type="Pfam" id="PF14659">
    <property type="entry name" value="Phage_int_SAM_3"/>
    <property type="match status" value="1"/>
</dbReference>
<dbReference type="PANTHER" id="PTHR30349">
    <property type="entry name" value="PHAGE INTEGRASE-RELATED"/>
    <property type="match status" value="1"/>
</dbReference>
<keyword evidence="4" id="KW-0233">DNA recombination</keyword>
<dbReference type="InterPro" id="IPR011010">
    <property type="entry name" value="DNA_brk_join_enz"/>
</dbReference>
<dbReference type="InterPro" id="IPR010998">
    <property type="entry name" value="Integrase_recombinase_N"/>
</dbReference>
<dbReference type="GO" id="GO:0015074">
    <property type="term" value="P:DNA integration"/>
    <property type="evidence" value="ECO:0007669"/>
    <property type="project" value="UniProtKB-KW"/>
</dbReference>
<dbReference type="PANTHER" id="PTHR30349:SF64">
    <property type="entry name" value="PROPHAGE INTEGRASE INTD-RELATED"/>
    <property type="match status" value="1"/>
</dbReference>
<dbReference type="PROSITE" id="PS51898">
    <property type="entry name" value="TYR_RECOMBINASE"/>
    <property type="match status" value="1"/>
</dbReference>
<keyword evidence="2" id="KW-0229">DNA integration</keyword>